<evidence type="ECO:0000256" key="1">
    <source>
        <dbReference type="SAM" id="Phobius"/>
    </source>
</evidence>
<accession>A0AAV2RT15</accession>
<dbReference type="AlphaFoldDB" id="A0AAV2RT15"/>
<protein>
    <submittedName>
        <fullName evidence="2">Uncharacterized protein</fullName>
    </submittedName>
</protein>
<gene>
    <name evidence="2" type="ORF">MNOR_LOCUS27903</name>
</gene>
<feature type="non-terminal residue" evidence="2">
    <location>
        <position position="1"/>
    </location>
</feature>
<keyword evidence="1" id="KW-1133">Transmembrane helix</keyword>
<name>A0AAV2RT15_MEGNR</name>
<reference evidence="2 3" key="1">
    <citation type="submission" date="2024-05" db="EMBL/GenBank/DDBJ databases">
        <authorList>
            <person name="Wallberg A."/>
        </authorList>
    </citation>
    <scope>NUCLEOTIDE SEQUENCE [LARGE SCALE GENOMIC DNA]</scope>
</reference>
<proteinExistence type="predicted"/>
<organism evidence="2 3">
    <name type="scientific">Meganyctiphanes norvegica</name>
    <name type="common">Northern krill</name>
    <name type="synonym">Thysanopoda norvegica</name>
    <dbReference type="NCBI Taxonomy" id="48144"/>
    <lineage>
        <taxon>Eukaryota</taxon>
        <taxon>Metazoa</taxon>
        <taxon>Ecdysozoa</taxon>
        <taxon>Arthropoda</taxon>
        <taxon>Crustacea</taxon>
        <taxon>Multicrustacea</taxon>
        <taxon>Malacostraca</taxon>
        <taxon>Eumalacostraca</taxon>
        <taxon>Eucarida</taxon>
        <taxon>Euphausiacea</taxon>
        <taxon>Euphausiidae</taxon>
        <taxon>Meganyctiphanes</taxon>
    </lineage>
</organism>
<keyword evidence="3" id="KW-1185">Reference proteome</keyword>
<feature type="transmembrane region" description="Helical" evidence="1">
    <location>
        <begin position="35"/>
        <end position="54"/>
    </location>
</feature>
<dbReference type="EMBL" id="CAXKWB010030022">
    <property type="protein sequence ID" value="CAL4136959.1"/>
    <property type="molecule type" value="Genomic_DNA"/>
</dbReference>
<evidence type="ECO:0000313" key="2">
    <source>
        <dbReference type="EMBL" id="CAL4136959.1"/>
    </source>
</evidence>
<dbReference type="Proteomes" id="UP001497623">
    <property type="component" value="Unassembled WGS sequence"/>
</dbReference>
<keyword evidence="1" id="KW-0472">Membrane</keyword>
<sequence>NDGGLLDRLKRKWWGKTKTCKIGNKVRDLGFEHTFTAFLPLVAGAIISSLTLFIEYKFHKSNDSSYQNDAVKKSEVSSKDDNSDVSACLVTCGVNRRNSQESVGCLDNCLRRTKSVDNTEESHKIDKNYCYNEVKDKNDYYNTEKG</sequence>
<evidence type="ECO:0000313" key="3">
    <source>
        <dbReference type="Proteomes" id="UP001497623"/>
    </source>
</evidence>
<comment type="caution">
    <text evidence="2">The sequence shown here is derived from an EMBL/GenBank/DDBJ whole genome shotgun (WGS) entry which is preliminary data.</text>
</comment>
<keyword evidence="1" id="KW-0812">Transmembrane</keyword>